<evidence type="ECO:0000313" key="8">
    <source>
        <dbReference type="Proteomes" id="UP000777303"/>
    </source>
</evidence>
<feature type="binding site" evidence="6">
    <location>
        <position position="232"/>
    </location>
    <ligand>
        <name>S-adenosyl-L-methionine</name>
        <dbReference type="ChEBI" id="CHEBI:59789"/>
    </ligand>
</feature>
<keyword evidence="4 6" id="KW-0808">Transferase</keyword>
<accession>A0A948X1K5</accession>
<proteinExistence type="inferred from homology"/>
<evidence type="ECO:0000256" key="1">
    <source>
        <dbReference type="ARBA" id="ARBA00009741"/>
    </source>
</evidence>
<keyword evidence="2 6" id="KW-0963">Cytoplasm</keyword>
<dbReference type="EMBL" id="JAHLFS010000060">
    <property type="protein sequence ID" value="MBU3852033.1"/>
    <property type="molecule type" value="Genomic_DNA"/>
</dbReference>
<reference evidence="7" key="1">
    <citation type="journal article" date="2021" name="PeerJ">
        <title>Extensive microbial diversity within the chicken gut microbiome revealed by metagenomics and culture.</title>
        <authorList>
            <person name="Gilroy R."/>
            <person name="Ravi A."/>
            <person name="Getino M."/>
            <person name="Pursley I."/>
            <person name="Horton D.L."/>
            <person name="Alikhan N.F."/>
            <person name="Baker D."/>
            <person name="Gharbi K."/>
            <person name="Hall N."/>
            <person name="Watson M."/>
            <person name="Adriaenssens E.M."/>
            <person name="Foster-Nyarko E."/>
            <person name="Jarju S."/>
            <person name="Secka A."/>
            <person name="Antonio M."/>
            <person name="Oren A."/>
            <person name="Chaudhuri R.R."/>
            <person name="La Ragione R."/>
            <person name="Hildebrand F."/>
            <person name="Pallen M.J."/>
        </authorList>
    </citation>
    <scope>NUCLEOTIDE SEQUENCE</scope>
    <source>
        <strain evidence="7">F6-6636</strain>
    </source>
</reference>
<dbReference type="NCBIfam" id="TIGR00406">
    <property type="entry name" value="prmA"/>
    <property type="match status" value="1"/>
</dbReference>
<comment type="caution">
    <text evidence="7">The sequence shown here is derived from an EMBL/GenBank/DDBJ whole genome shotgun (WGS) entry which is preliminary data.</text>
</comment>
<gene>
    <name evidence="6 7" type="primary">prmA</name>
    <name evidence="7" type="ORF">H9901_04975</name>
</gene>
<dbReference type="EC" id="2.1.1.-" evidence="6"/>
<dbReference type="AlphaFoldDB" id="A0A948X1K5"/>
<evidence type="ECO:0000256" key="6">
    <source>
        <dbReference type="HAMAP-Rule" id="MF_00735"/>
    </source>
</evidence>
<dbReference type="GO" id="GO:0005840">
    <property type="term" value="C:ribosome"/>
    <property type="evidence" value="ECO:0007669"/>
    <property type="project" value="UniProtKB-KW"/>
</dbReference>
<comment type="catalytic activity">
    <reaction evidence="6">
        <text>L-lysyl-[protein] + 3 S-adenosyl-L-methionine = N(6),N(6),N(6)-trimethyl-L-lysyl-[protein] + 3 S-adenosyl-L-homocysteine + 3 H(+)</text>
        <dbReference type="Rhea" id="RHEA:54192"/>
        <dbReference type="Rhea" id="RHEA-COMP:9752"/>
        <dbReference type="Rhea" id="RHEA-COMP:13826"/>
        <dbReference type="ChEBI" id="CHEBI:15378"/>
        <dbReference type="ChEBI" id="CHEBI:29969"/>
        <dbReference type="ChEBI" id="CHEBI:57856"/>
        <dbReference type="ChEBI" id="CHEBI:59789"/>
        <dbReference type="ChEBI" id="CHEBI:61961"/>
    </reaction>
</comment>
<evidence type="ECO:0000256" key="5">
    <source>
        <dbReference type="ARBA" id="ARBA00022691"/>
    </source>
</evidence>
<reference evidence="7" key="2">
    <citation type="submission" date="2021-04" db="EMBL/GenBank/DDBJ databases">
        <authorList>
            <person name="Gilroy R."/>
        </authorList>
    </citation>
    <scope>NUCLEOTIDE SEQUENCE</scope>
    <source>
        <strain evidence="7">F6-6636</strain>
    </source>
</reference>
<dbReference type="GO" id="GO:0008276">
    <property type="term" value="F:protein methyltransferase activity"/>
    <property type="evidence" value="ECO:0007669"/>
    <property type="project" value="UniProtKB-UniRule"/>
</dbReference>
<dbReference type="InterPro" id="IPR029063">
    <property type="entry name" value="SAM-dependent_MTases_sf"/>
</dbReference>
<evidence type="ECO:0000256" key="2">
    <source>
        <dbReference type="ARBA" id="ARBA00022490"/>
    </source>
</evidence>
<name>A0A948X1K5_9LACO</name>
<feature type="binding site" evidence="6">
    <location>
        <position position="146"/>
    </location>
    <ligand>
        <name>S-adenosyl-L-methionine</name>
        <dbReference type="ChEBI" id="CHEBI:59789"/>
    </ligand>
</feature>
<dbReference type="HAMAP" id="MF_00735">
    <property type="entry name" value="Methyltr_PrmA"/>
    <property type="match status" value="1"/>
</dbReference>
<dbReference type="GO" id="GO:0005737">
    <property type="term" value="C:cytoplasm"/>
    <property type="evidence" value="ECO:0007669"/>
    <property type="project" value="UniProtKB-SubCell"/>
</dbReference>
<comment type="similarity">
    <text evidence="1 6">Belongs to the methyltransferase superfamily. PrmA family.</text>
</comment>
<dbReference type="Pfam" id="PF06325">
    <property type="entry name" value="PrmA"/>
    <property type="match status" value="1"/>
</dbReference>
<comment type="subcellular location">
    <subcellularLocation>
        <location evidence="6">Cytoplasm</location>
    </subcellularLocation>
</comment>
<dbReference type="GO" id="GO:0032259">
    <property type="term" value="P:methylation"/>
    <property type="evidence" value="ECO:0007669"/>
    <property type="project" value="UniProtKB-KW"/>
</dbReference>
<organism evidence="7 8">
    <name type="scientific">Candidatus Paralactobacillus gallistercoris</name>
    <dbReference type="NCBI Taxonomy" id="2838724"/>
    <lineage>
        <taxon>Bacteria</taxon>
        <taxon>Bacillati</taxon>
        <taxon>Bacillota</taxon>
        <taxon>Bacilli</taxon>
        <taxon>Lactobacillales</taxon>
        <taxon>Lactobacillaceae</taxon>
        <taxon>Lactobacillus</taxon>
    </lineage>
</organism>
<dbReference type="PANTHER" id="PTHR43648:SF1">
    <property type="entry name" value="ELECTRON TRANSFER FLAVOPROTEIN BETA SUBUNIT LYSINE METHYLTRANSFERASE"/>
    <property type="match status" value="1"/>
</dbReference>
<dbReference type="Proteomes" id="UP000777303">
    <property type="component" value="Unassembled WGS sequence"/>
</dbReference>
<keyword evidence="7" id="KW-0689">Ribosomal protein</keyword>
<keyword evidence="3 6" id="KW-0489">Methyltransferase</keyword>
<feature type="binding site" evidence="6">
    <location>
        <position position="167"/>
    </location>
    <ligand>
        <name>S-adenosyl-L-methionine</name>
        <dbReference type="ChEBI" id="CHEBI:59789"/>
    </ligand>
</feature>
<keyword evidence="5 6" id="KW-0949">S-adenosyl-L-methionine</keyword>
<comment type="function">
    <text evidence="6">Methylates ribosomal protein L11.</text>
</comment>
<dbReference type="CDD" id="cd02440">
    <property type="entry name" value="AdoMet_MTases"/>
    <property type="match status" value="1"/>
</dbReference>
<keyword evidence="7" id="KW-0687">Ribonucleoprotein</keyword>
<dbReference type="InterPro" id="IPR004498">
    <property type="entry name" value="Ribosomal_PrmA_MeTrfase"/>
</dbReference>
<dbReference type="Gene3D" id="3.40.50.150">
    <property type="entry name" value="Vaccinia Virus protein VP39"/>
    <property type="match status" value="1"/>
</dbReference>
<evidence type="ECO:0000256" key="3">
    <source>
        <dbReference type="ARBA" id="ARBA00022603"/>
    </source>
</evidence>
<evidence type="ECO:0000313" key="7">
    <source>
        <dbReference type="EMBL" id="MBU3852033.1"/>
    </source>
</evidence>
<evidence type="ECO:0000256" key="4">
    <source>
        <dbReference type="ARBA" id="ARBA00022679"/>
    </source>
</evidence>
<dbReference type="PIRSF" id="PIRSF000401">
    <property type="entry name" value="RPL11_MTase"/>
    <property type="match status" value="1"/>
</dbReference>
<feature type="binding site" evidence="6">
    <location>
        <position position="189"/>
    </location>
    <ligand>
        <name>S-adenosyl-L-methionine</name>
        <dbReference type="ChEBI" id="CHEBI:59789"/>
    </ligand>
</feature>
<dbReference type="InterPro" id="IPR050078">
    <property type="entry name" value="Ribosomal_L11_MeTrfase_PrmA"/>
</dbReference>
<protein>
    <recommendedName>
        <fullName evidence="6">Ribosomal protein L11 methyltransferase</fullName>
        <shortName evidence="6">L11 Mtase</shortName>
        <ecNumber evidence="6">2.1.1.-</ecNumber>
    </recommendedName>
</protein>
<dbReference type="SUPFAM" id="SSF53335">
    <property type="entry name" value="S-adenosyl-L-methionine-dependent methyltransferases"/>
    <property type="match status" value="1"/>
</dbReference>
<dbReference type="PANTHER" id="PTHR43648">
    <property type="entry name" value="ELECTRON TRANSFER FLAVOPROTEIN BETA SUBUNIT LYSINE METHYLTRANSFERASE"/>
    <property type="match status" value="1"/>
</dbReference>
<sequence length="300" mass="33223">MQWTEINVYTTTMATAAINNILMELGSDGAQIDRLTPPADQPLMNTRIVAYFPNNAPITTIIPELKTRIKQLPAYGLDIDHTYVETKQVSDEKWGTEWEKYYEPQRITHDITIVPSWKDYQPQSEREMQIRLDPGKAFGTGTHPTTQLAIQAMEITMRGNETLLDVGTGSGVLSIAAKLLGAKQVYAYDNDDIAISSAHKNIALNPIAHDVFISVNDLLSNVTIKADMIVANMLAVVLEPLIPQAAHLLKPHSHLILAGLIQKQAPHLKDIITANHLQIVEQLTLGDWVGLIVKKPGEDD</sequence>